<dbReference type="Pfam" id="PF08282">
    <property type="entry name" value="Hydrolase_3"/>
    <property type="match status" value="1"/>
</dbReference>
<reference evidence="1" key="1">
    <citation type="submission" date="2020-03" db="EMBL/GenBank/DDBJ databases">
        <title>Draft sequencing of Paenibacilllus sp. S3N08.</title>
        <authorList>
            <person name="Kim D.-U."/>
        </authorList>
    </citation>
    <scope>NUCLEOTIDE SEQUENCE</scope>
    <source>
        <strain evidence="1">S3N08</strain>
    </source>
</reference>
<dbReference type="PANTHER" id="PTHR10000">
    <property type="entry name" value="PHOSPHOSERINE PHOSPHATASE"/>
    <property type="match status" value="1"/>
</dbReference>
<dbReference type="InterPro" id="IPR023214">
    <property type="entry name" value="HAD_sf"/>
</dbReference>
<dbReference type="InterPro" id="IPR006379">
    <property type="entry name" value="HAD-SF_hydro_IIB"/>
</dbReference>
<dbReference type="SFLD" id="SFLDS00003">
    <property type="entry name" value="Haloacid_Dehalogenase"/>
    <property type="match status" value="1"/>
</dbReference>
<keyword evidence="2" id="KW-1185">Reference proteome</keyword>
<dbReference type="NCBIfam" id="TIGR00099">
    <property type="entry name" value="Cof-subfamily"/>
    <property type="match status" value="1"/>
</dbReference>
<keyword evidence="1" id="KW-0378">Hydrolase</keyword>
<dbReference type="SUPFAM" id="SSF56784">
    <property type="entry name" value="HAD-like"/>
    <property type="match status" value="1"/>
</dbReference>
<dbReference type="SFLD" id="SFLDG01140">
    <property type="entry name" value="C2.B:_Phosphomannomutase_and_P"/>
    <property type="match status" value="1"/>
</dbReference>
<dbReference type="InterPro" id="IPR000150">
    <property type="entry name" value="Cof"/>
</dbReference>
<sequence length="272" mass="29532">MIKLIVSDLDGTLLQKGHIVKPTDQEALAKASAAGIIVSIASGRMHPEILHIVKDLHIQAHAISQNGAYVHNSAHELIQQDVFETELIKQLATTAAELPFYTILCAPDHYVITEMNEGYAALEANLLAPLKVMPHAVQALGSELICSKLSYIGPIEELLKLQQQLISTYGDKIDPYISDVNCLDVMPRHISKGLALQALQAYLGVNPEETICIGDSFNDISMFHVTPNSFAIRTSHLDVQAEAAHVVDSVAEAIAWVLQANTDEAETGAKLL</sequence>
<dbReference type="GO" id="GO:0016787">
    <property type="term" value="F:hydrolase activity"/>
    <property type="evidence" value="ECO:0007669"/>
    <property type="project" value="UniProtKB-KW"/>
</dbReference>
<evidence type="ECO:0000313" key="1">
    <source>
        <dbReference type="EMBL" id="NHN31578.1"/>
    </source>
</evidence>
<name>A0ABX0J7I5_9BACL</name>
<gene>
    <name evidence="1" type="ORF">G9U52_17230</name>
</gene>
<comment type="caution">
    <text evidence="1">The sequence shown here is derived from an EMBL/GenBank/DDBJ whole genome shotgun (WGS) entry which is preliminary data.</text>
</comment>
<dbReference type="Gene3D" id="3.40.50.1000">
    <property type="entry name" value="HAD superfamily/HAD-like"/>
    <property type="match status" value="1"/>
</dbReference>
<proteinExistence type="predicted"/>
<dbReference type="PANTHER" id="PTHR10000:SF8">
    <property type="entry name" value="HAD SUPERFAMILY HYDROLASE-LIKE, TYPE 3"/>
    <property type="match status" value="1"/>
</dbReference>
<dbReference type="InterPro" id="IPR036412">
    <property type="entry name" value="HAD-like_sf"/>
</dbReference>
<organism evidence="1 2">
    <name type="scientific">Paenibacillus agricola</name>
    <dbReference type="NCBI Taxonomy" id="2716264"/>
    <lineage>
        <taxon>Bacteria</taxon>
        <taxon>Bacillati</taxon>
        <taxon>Bacillota</taxon>
        <taxon>Bacilli</taxon>
        <taxon>Bacillales</taxon>
        <taxon>Paenibacillaceae</taxon>
        <taxon>Paenibacillus</taxon>
    </lineage>
</organism>
<accession>A0ABX0J7I5</accession>
<dbReference type="EMBL" id="JAAOIW010000005">
    <property type="protein sequence ID" value="NHN31578.1"/>
    <property type="molecule type" value="Genomic_DNA"/>
</dbReference>
<evidence type="ECO:0000313" key="2">
    <source>
        <dbReference type="Proteomes" id="UP001165962"/>
    </source>
</evidence>
<dbReference type="NCBIfam" id="TIGR01484">
    <property type="entry name" value="HAD-SF-IIB"/>
    <property type="match status" value="1"/>
</dbReference>
<protein>
    <submittedName>
        <fullName evidence="1">HAD family hydrolase</fullName>
    </submittedName>
</protein>
<dbReference type="Proteomes" id="UP001165962">
    <property type="component" value="Unassembled WGS sequence"/>
</dbReference>
<dbReference type="RefSeq" id="WP_166151725.1">
    <property type="nucleotide sequence ID" value="NZ_JAAOIW010000005.1"/>
</dbReference>
<dbReference type="Gene3D" id="3.30.1240.10">
    <property type="match status" value="1"/>
</dbReference>